<dbReference type="GO" id="GO:0016491">
    <property type="term" value="F:oxidoreductase activity"/>
    <property type="evidence" value="ECO:0007669"/>
    <property type="project" value="UniProtKB-KW"/>
</dbReference>
<dbReference type="InterPro" id="IPR036291">
    <property type="entry name" value="NAD(P)-bd_dom_sf"/>
</dbReference>
<evidence type="ECO:0000256" key="1">
    <source>
        <dbReference type="ARBA" id="ARBA00006484"/>
    </source>
</evidence>
<dbReference type="PRINTS" id="PR00080">
    <property type="entry name" value="SDRFAMILY"/>
</dbReference>
<dbReference type="EC" id="1.1.1.-" evidence="3"/>
<protein>
    <submittedName>
        <fullName evidence="3">SDR family NAD(P)-dependent oxidoreductase</fullName>
        <ecNumber evidence="3">1.1.1.-</ecNumber>
    </submittedName>
</protein>
<dbReference type="Proteomes" id="UP001596139">
    <property type="component" value="Unassembled WGS sequence"/>
</dbReference>
<dbReference type="PRINTS" id="PR00081">
    <property type="entry name" value="GDHRDH"/>
</dbReference>
<dbReference type="Pfam" id="PF13561">
    <property type="entry name" value="adh_short_C2"/>
    <property type="match status" value="1"/>
</dbReference>
<dbReference type="InterPro" id="IPR002347">
    <property type="entry name" value="SDR_fam"/>
</dbReference>
<proteinExistence type="inferred from homology"/>
<evidence type="ECO:0000313" key="3">
    <source>
        <dbReference type="EMBL" id="MFC6066993.1"/>
    </source>
</evidence>
<dbReference type="EMBL" id="JBHSPX010000009">
    <property type="protein sequence ID" value="MFC6066993.1"/>
    <property type="molecule type" value="Genomic_DNA"/>
</dbReference>
<evidence type="ECO:0000256" key="2">
    <source>
        <dbReference type="ARBA" id="ARBA00023002"/>
    </source>
</evidence>
<dbReference type="CDD" id="cd05233">
    <property type="entry name" value="SDR_c"/>
    <property type="match status" value="1"/>
</dbReference>
<name>A0ABW1MUF2_9ACTN</name>
<dbReference type="InterPro" id="IPR020904">
    <property type="entry name" value="Sc_DH/Rdtase_CS"/>
</dbReference>
<organism evidence="3 4">
    <name type="scientific">Streptomyces ochraceiscleroticus</name>
    <dbReference type="NCBI Taxonomy" id="47761"/>
    <lineage>
        <taxon>Bacteria</taxon>
        <taxon>Bacillati</taxon>
        <taxon>Actinomycetota</taxon>
        <taxon>Actinomycetes</taxon>
        <taxon>Kitasatosporales</taxon>
        <taxon>Streptomycetaceae</taxon>
        <taxon>Streptomyces</taxon>
    </lineage>
</organism>
<evidence type="ECO:0000313" key="4">
    <source>
        <dbReference type="Proteomes" id="UP001596139"/>
    </source>
</evidence>
<dbReference type="SUPFAM" id="SSF51735">
    <property type="entry name" value="NAD(P)-binding Rossmann-fold domains"/>
    <property type="match status" value="1"/>
</dbReference>
<dbReference type="PROSITE" id="PS00061">
    <property type="entry name" value="ADH_SHORT"/>
    <property type="match status" value="1"/>
</dbReference>
<dbReference type="NCBIfam" id="NF005559">
    <property type="entry name" value="PRK07231.1"/>
    <property type="match status" value="1"/>
</dbReference>
<comment type="similarity">
    <text evidence="1">Belongs to the short-chain dehydrogenases/reductases (SDR) family.</text>
</comment>
<gene>
    <name evidence="3" type="ORF">ACFP4F_31240</name>
</gene>
<reference evidence="4" key="1">
    <citation type="journal article" date="2019" name="Int. J. Syst. Evol. Microbiol.">
        <title>The Global Catalogue of Microorganisms (GCM) 10K type strain sequencing project: providing services to taxonomists for standard genome sequencing and annotation.</title>
        <authorList>
            <consortium name="The Broad Institute Genomics Platform"/>
            <consortium name="The Broad Institute Genome Sequencing Center for Infectious Disease"/>
            <person name="Wu L."/>
            <person name="Ma J."/>
        </authorList>
    </citation>
    <scope>NUCLEOTIDE SEQUENCE [LARGE SCALE GENOMIC DNA]</scope>
    <source>
        <strain evidence="4">CGMCC 1.15180</strain>
    </source>
</reference>
<dbReference type="RefSeq" id="WP_031054821.1">
    <property type="nucleotide sequence ID" value="NZ_JBHSPX010000009.1"/>
</dbReference>
<comment type="caution">
    <text evidence="3">The sequence shown here is derived from an EMBL/GenBank/DDBJ whole genome shotgun (WGS) entry which is preliminary data.</text>
</comment>
<keyword evidence="4" id="KW-1185">Reference proteome</keyword>
<sequence length="259" mass="27068">MPGRLDGKVAIITGAARGQGLAATRIFQAEGAKVAMLDLDGEKAAAAAGELGVPGLLPLTCDVADSASVRTAVERVVEEFGRIDVLYNNAGANFRRPGPRDDSQDGPTIDLTEELFDKSIGVNLKSVFLMGKYVLPHMIEGGGGSVINVASLAGHWIGAPNHAYTAAKAGVVGLTRAMAQTYGVNGIRANVITPGLIQTELVANILADETWRESYAQGTPLRKLGEPEDIARVALFLASDDSAFMTGSVLTADAGYMVR</sequence>
<keyword evidence="2 3" id="KW-0560">Oxidoreductase</keyword>
<accession>A0ABW1MUF2</accession>
<dbReference type="PANTHER" id="PTHR24321">
    <property type="entry name" value="DEHYDROGENASES, SHORT CHAIN"/>
    <property type="match status" value="1"/>
</dbReference>
<dbReference type="Gene3D" id="3.40.50.720">
    <property type="entry name" value="NAD(P)-binding Rossmann-like Domain"/>
    <property type="match status" value="1"/>
</dbReference>
<dbReference type="PANTHER" id="PTHR24321:SF8">
    <property type="entry name" value="ESTRADIOL 17-BETA-DEHYDROGENASE 8-RELATED"/>
    <property type="match status" value="1"/>
</dbReference>